<sequence length="446" mass="48857">MKKASADFDREQLKKSVFKVYVDYLVNVDGLGAATISVHGTTFAIGKKGEKIKYLITNYHVMDQNKVIQDVAKQIVDALQAIGRYTSIENVAKYVHIEKMHPYIMLYDAPIDIKLTKAMEVNDLAVIEIVNDNERLNVDPLVFGDPNTVKTGDKVYAYGFPGIVDQLNGFYLGRERATARPSDVSYTNGEVNQKTQISVQGSYPLDVIHSTVPISGGNSGGPLVNENGYVIGINTYGSTQGNNYNVAMVPTYLLSLLDNIGISYEKTNGSRNVSSSSFIGKLTGNPIVILAAVVLIILIILAIVLIAINTSRKKNKVNQVETLPQNPIQNNPVQNNLIHNQPKPLLIGVSGHFAGNNLSVHGALIIGRDPAQCQVVFPANNTDISRRHSCLSYNSDAQSFVLEDLNSSNGTYLFNGQRVIPGQPHYLKSGEKFYLGVPNNMFEVRV</sequence>
<dbReference type="Gene3D" id="2.40.10.10">
    <property type="entry name" value="Trypsin-like serine proteases"/>
    <property type="match status" value="2"/>
</dbReference>
<keyword evidence="3 6" id="KW-0378">Hydrolase</keyword>
<dbReference type="STRING" id="476652.DEAC_c39650"/>
<accession>A0A0J1FKZ7</accession>
<keyword evidence="4" id="KW-0812">Transmembrane</keyword>
<dbReference type="GO" id="GO:0004252">
    <property type="term" value="F:serine-type endopeptidase activity"/>
    <property type="evidence" value="ECO:0007669"/>
    <property type="project" value="InterPro"/>
</dbReference>
<dbReference type="InterPro" id="IPR009003">
    <property type="entry name" value="Peptidase_S1_PA"/>
</dbReference>
<gene>
    <name evidence="6" type="primary">htrB_4</name>
    <name evidence="6" type="ORF">DEAC_c39650</name>
</gene>
<dbReference type="PANTHER" id="PTHR43343:SF3">
    <property type="entry name" value="PROTEASE DO-LIKE 8, CHLOROPLASTIC"/>
    <property type="match status" value="1"/>
</dbReference>
<dbReference type="InterPro" id="IPR001940">
    <property type="entry name" value="Peptidase_S1C"/>
</dbReference>
<keyword evidence="4" id="KW-0472">Membrane</keyword>
<proteinExistence type="inferred from homology"/>
<dbReference type="EMBL" id="LDZY01000017">
    <property type="protein sequence ID" value="KLU64150.1"/>
    <property type="molecule type" value="Genomic_DNA"/>
</dbReference>
<keyword evidence="2 6" id="KW-0645">Protease</keyword>
<dbReference type="InterPro" id="IPR051201">
    <property type="entry name" value="Chloro_Bact_Ser_Proteases"/>
</dbReference>
<dbReference type="Pfam" id="PF13365">
    <property type="entry name" value="Trypsin_2"/>
    <property type="match status" value="1"/>
</dbReference>
<dbReference type="InterPro" id="IPR008984">
    <property type="entry name" value="SMAD_FHA_dom_sf"/>
</dbReference>
<dbReference type="PRINTS" id="PR00834">
    <property type="entry name" value="PROTEASES2C"/>
</dbReference>
<dbReference type="Pfam" id="PF00498">
    <property type="entry name" value="FHA"/>
    <property type="match status" value="1"/>
</dbReference>
<comment type="caution">
    <text evidence="6">The sequence shown here is derived from an EMBL/GenBank/DDBJ whole genome shotgun (WGS) entry which is preliminary data.</text>
</comment>
<dbReference type="InterPro" id="IPR043504">
    <property type="entry name" value="Peptidase_S1_PA_chymotrypsin"/>
</dbReference>
<dbReference type="SMART" id="SM00240">
    <property type="entry name" value="FHA"/>
    <property type="match status" value="1"/>
</dbReference>
<dbReference type="PROSITE" id="PS50006">
    <property type="entry name" value="FHA_DOMAIN"/>
    <property type="match status" value="1"/>
</dbReference>
<reference evidence="6 7" key="1">
    <citation type="submission" date="2015-06" db="EMBL/GenBank/DDBJ databases">
        <title>Draft genome of the moderately acidophilic sulfate reducer Candidatus Desulfosporosinus acididurans strain M1.</title>
        <authorList>
            <person name="Poehlein A."/>
            <person name="Petzsch P."/>
            <person name="Johnson B.D."/>
            <person name="Schloemann M."/>
            <person name="Daniel R."/>
            <person name="Muehling M."/>
        </authorList>
    </citation>
    <scope>NUCLEOTIDE SEQUENCE [LARGE SCALE GENOMIC DNA]</scope>
    <source>
        <strain evidence="6 7">M1</strain>
    </source>
</reference>
<name>A0A0J1FKZ7_9FIRM</name>
<dbReference type="SUPFAM" id="SSF49879">
    <property type="entry name" value="SMAD/FHA domain"/>
    <property type="match status" value="1"/>
</dbReference>
<dbReference type="InterPro" id="IPR000253">
    <property type="entry name" value="FHA_dom"/>
</dbReference>
<evidence type="ECO:0000313" key="6">
    <source>
        <dbReference type="EMBL" id="KLU64150.1"/>
    </source>
</evidence>
<dbReference type="AlphaFoldDB" id="A0A0J1FKZ7"/>
<dbReference type="SUPFAM" id="SSF50494">
    <property type="entry name" value="Trypsin-like serine proteases"/>
    <property type="match status" value="1"/>
</dbReference>
<keyword evidence="4" id="KW-1133">Transmembrane helix</keyword>
<evidence type="ECO:0000256" key="1">
    <source>
        <dbReference type="ARBA" id="ARBA00010541"/>
    </source>
</evidence>
<dbReference type="Proteomes" id="UP000036356">
    <property type="component" value="Unassembled WGS sequence"/>
</dbReference>
<organism evidence="6 7">
    <name type="scientific">Desulfosporosinus acididurans</name>
    <dbReference type="NCBI Taxonomy" id="476652"/>
    <lineage>
        <taxon>Bacteria</taxon>
        <taxon>Bacillati</taxon>
        <taxon>Bacillota</taxon>
        <taxon>Clostridia</taxon>
        <taxon>Eubacteriales</taxon>
        <taxon>Desulfitobacteriaceae</taxon>
        <taxon>Desulfosporosinus</taxon>
    </lineage>
</organism>
<evidence type="ECO:0000256" key="4">
    <source>
        <dbReference type="SAM" id="Phobius"/>
    </source>
</evidence>
<dbReference type="PATRIC" id="fig|476652.3.peg.4199"/>
<feature type="domain" description="FHA" evidence="5">
    <location>
        <begin position="364"/>
        <end position="413"/>
    </location>
</feature>
<keyword evidence="7" id="KW-1185">Reference proteome</keyword>
<comment type="similarity">
    <text evidence="1">Belongs to the peptidase S1C family.</text>
</comment>
<dbReference type="Gene3D" id="2.60.200.20">
    <property type="match status" value="1"/>
</dbReference>
<evidence type="ECO:0000256" key="2">
    <source>
        <dbReference type="ARBA" id="ARBA00022670"/>
    </source>
</evidence>
<protein>
    <submittedName>
        <fullName evidence="6">Serine protease Do-like HtrB</fullName>
        <ecNumber evidence="6">3.4.21.107</ecNumber>
    </submittedName>
</protein>
<feature type="transmembrane region" description="Helical" evidence="4">
    <location>
        <begin position="287"/>
        <end position="308"/>
    </location>
</feature>
<dbReference type="PANTHER" id="PTHR43343">
    <property type="entry name" value="PEPTIDASE S12"/>
    <property type="match status" value="1"/>
</dbReference>
<evidence type="ECO:0000259" key="5">
    <source>
        <dbReference type="PROSITE" id="PS50006"/>
    </source>
</evidence>
<dbReference type="EC" id="3.4.21.107" evidence="6"/>
<evidence type="ECO:0000313" key="7">
    <source>
        <dbReference type="Proteomes" id="UP000036356"/>
    </source>
</evidence>
<dbReference type="GO" id="GO:0006508">
    <property type="term" value="P:proteolysis"/>
    <property type="evidence" value="ECO:0007669"/>
    <property type="project" value="UniProtKB-KW"/>
</dbReference>
<evidence type="ECO:0000256" key="3">
    <source>
        <dbReference type="ARBA" id="ARBA00022801"/>
    </source>
</evidence>